<dbReference type="AlphaFoldDB" id="X1TDS5"/>
<sequence>MAIEVGVFNHRASGFDNGGQVLELGGGEGNLVRLFGCHYGIELINVAANADVLIQMGLCSDPETAPAGAGDFEQFIINKSVYAKATLQSNHDGTGDSTATRWNKVIPCYGIVRPRRQVFVWSVINGEVATGLWLEVWYEPFEETNKVERDRVNREYGKYRRS</sequence>
<proteinExistence type="predicted"/>
<name>X1TDS5_9ZZZZ</name>
<dbReference type="EMBL" id="BARW01007213">
    <property type="protein sequence ID" value="GAI85755.1"/>
    <property type="molecule type" value="Genomic_DNA"/>
</dbReference>
<comment type="caution">
    <text evidence="1">The sequence shown here is derived from an EMBL/GenBank/DDBJ whole genome shotgun (WGS) entry which is preliminary data.</text>
</comment>
<accession>X1TDS5</accession>
<protein>
    <submittedName>
        <fullName evidence="1">Uncharacterized protein</fullName>
    </submittedName>
</protein>
<evidence type="ECO:0000313" key="1">
    <source>
        <dbReference type="EMBL" id="GAI85755.1"/>
    </source>
</evidence>
<organism evidence="1">
    <name type="scientific">marine sediment metagenome</name>
    <dbReference type="NCBI Taxonomy" id="412755"/>
    <lineage>
        <taxon>unclassified sequences</taxon>
        <taxon>metagenomes</taxon>
        <taxon>ecological metagenomes</taxon>
    </lineage>
</organism>
<reference evidence="1" key="1">
    <citation type="journal article" date="2014" name="Front. Microbiol.">
        <title>High frequency of phylogenetically diverse reductive dehalogenase-homologous genes in deep subseafloor sedimentary metagenomes.</title>
        <authorList>
            <person name="Kawai M."/>
            <person name="Futagami T."/>
            <person name="Toyoda A."/>
            <person name="Takaki Y."/>
            <person name="Nishi S."/>
            <person name="Hori S."/>
            <person name="Arai W."/>
            <person name="Tsubouchi T."/>
            <person name="Morono Y."/>
            <person name="Uchiyama I."/>
            <person name="Ito T."/>
            <person name="Fujiyama A."/>
            <person name="Inagaki F."/>
            <person name="Takami H."/>
        </authorList>
    </citation>
    <scope>NUCLEOTIDE SEQUENCE</scope>
    <source>
        <strain evidence="1">Expedition CK06-06</strain>
    </source>
</reference>
<gene>
    <name evidence="1" type="ORF">S12H4_15070</name>
</gene>